<evidence type="ECO:0000259" key="1">
    <source>
        <dbReference type="Pfam" id="PF12146"/>
    </source>
</evidence>
<accession>A0A9X3CFX0</accession>
<reference evidence="2" key="1">
    <citation type="submission" date="2022-02" db="EMBL/GenBank/DDBJ databases">
        <title>Vibrio sp. nov., a new bacterium isolated from Bohai sea, China.</title>
        <authorList>
            <person name="Yuan Y."/>
        </authorList>
    </citation>
    <scope>NUCLEOTIDE SEQUENCE</scope>
    <source>
        <strain evidence="2">DBSS07</strain>
    </source>
</reference>
<dbReference type="RefSeq" id="WP_265688268.1">
    <property type="nucleotide sequence ID" value="NZ_JAKRRX010000085.1"/>
</dbReference>
<feature type="domain" description="Serine aminopeptidase S33" evidence="1">
    <location>
        <begin position="54"/>
        <end position="311"/>
    </location>
</feature>
<name>A0A9X3CFX0_9VIBR</name>
<keyword evidence="3" id="KW-1185">Reference proteome</keyword>
<dbReference type="InterPro" id="IPR051044">
    <property type="entry name" value="MAG_DAG_Lipase"/>
</dbReference>
<proteinExistence type="predicted"/>
<comment type="caution">
    <text evidence="2">The sequence shown here is derived from an EMBL/GenBank/DDBJ whole genome shotgun (WGS) entry which is preliminary data.</text>
</comment>
<dbReference type="Gene3D" id="3.40.50.1820">
    <property type="entry name" value="alpha/beta hydrolase"/>
    <property type="match status" value="1"/>
</dbReference>
<gene>
    <name evidence="2" type="ORF">MD483_14255</name>
</gene>
<dbReference type="AlphaFoldDB" id="A0A9X3CFX0"/>
<sequence length="328" mass="38363">MTQTRSNNSSYTQELCFEQAINQDIALLWQSRSEGKLKSFDKTDIYWCKLTNPNHNKAIVVVNGRIESAWKYQELFYDLFQQGYDIYSFDHRGQGLSSRLIDDSEMGYVKEFSDYLMDMDKVLQHFDLSHYDKRYLLAHSMGGAIATRYIQTHPEHHFDAIALSAPMFGVNMAPYLRLVAIPLSQILTAVYPKPTYAPGHQAYYPKPFDINPLSQSEVRYHWFRDLYEKMPELKIGGPSTRWVWQGLMAAKQCIQQTRQIRIPLLLLQASEDTIVSNRDQIRFIKKLVKTNHDCALKIIYGAKHEVLFEQDQYRNDALDTTLEFFHQH</sequence>
<dbReference type="PANTHER" id="PTHR11614">
    <property type="entry name" value="PHOSPHOLIPASE-RELATED"/>
    <property type="match status" value="1"/>
</dbReference>
<dbReference type="GO" id="GO:0016787">
    <property type="term" value="F:hydrolase activity"/>
    <property type="evidence" value="ECO:0007669"/>
    <property type="project" value="UniProtKB-KW"/>
</dbReference>
<dbReference type="InterPro" id="IPR022742">
    <property type="entry name" value="Hydrolase_4"/>
</dbReference>
<organism evidence="2 3">
    <name type="scientific">Vibrio paucivorans</name>
    <dbReference type="NCBI Taxonomy" id="2829489"/>
    <lineage>
        <taxon>Bacteria</taxon>
        <taxon>Pseudomonadati</taxon>
        <taxon>Pseudomonadota</taxon>
        <taxon>Gammaproteobacteria</taxon>
        <taxon>Vibrionales</taxon>
        <taxon>Vibrionaceae</taxon>
        <taxon>Vibrio</taxon>
    </lineage>
</organism>
<evidence type="ECO:0000313" key="3">
    <source>
        <dbReference type="Proteomes" id="UP001155586"/>
    </source>
</evidence>
<dbReference type="Proteomes" id="UP001155586">
    <property type="component" value="Unassembled WGS sequence"/>
</dbReference>
<dbReference type="InterPro" id="IPR029058">
    <property type="entry name" value="AB_hydrolase_fold"/>
</dbReference>
<evidence type="ECO:0000313" key="2">
    <source>
        <dbReference type="EMBL" id="MCW8334981.1"/>
    </source>
</evidence>
<dbReference type="SUPFAM" id="SSF53474">
    <property type="entry name" value="alpha/beta-Hydrolases"/>
    <property type="match status" value="1"/>
</dbReference>
<dbReference type="Pfam" id="PF12146">
    <property type="entry name" value="Hydrolase_4"/>
    <property type="match status" value="1"/>
</dbReference>
<dbReference type="EMBL" id="JAKRRX010000085">
    <property type="protein sequence ID" value="MCW8334981.1"/>
    <property type="molecule type" value="Genomic_DNA"/>
</dbReference>
<keyword evidence="2" id="KW-0378">Hydrolase</keyword>
<protein>
    <submittedName>
        <fullName evidence="2">Alpha/beta fold hydrolase</fullName>
    </submittedName>
</protein>